<dbReference type="SMART" id="SM00382">
    <property type="entry name" value="AAA"/>
    <property type="match status" value="1"/>
</dbReference>
<dbReference type="Gene3D" id="1.20.272.10">
    <property type="match status" value="1"/>
</dbReference>
<proteinExistence type="inferred from homology"/>
<dbReference type="GO" id="GO:0006261">
    <property type="term" value="P:DNA-templated DNA replication"/>
    <property type="evidence" value="ECO:0007669"/>
    <property type="project" value="TreeGrafter"/>
</dbReference>
<dbReference type="Pfam" id="PF12002">
    <property type="entry name" value="MgsA_C"/>
    <property type="match status" value="1"/>
</dbReference>
<dbReference type="AlphaFoldDB" id="A0A3B0W3E6"/>
<dbReference type="InterPro" id="IPR051314">
    <property type="entry name" value="AAA_ATPase_RarA/MGS1/WRNIP1"/>
</dbReference>
<dbReference type="GO" id="GO:0003677">
    <property type="term" value="F:DNA binding"/>
    <property type="evidence" value="ECO:0007669"/>
    <property type="project" value="InterPro"/>
</dbReference>
<dbReference type="Gene3D" id="3.40.50.300">
    <property type="entry name" value="P-loop containing nucleotide triphosphate hydrolases"/>
    <property type="match status" value="1"/>
</dbReference>
<gene>
    <name evidence="6" type="ORF">MNBD_GAMMA02-1689</name>
</gene>
<dbReference type="Pfam" id="PF16193">
    <property type="entry name" value="AAA_assoc_2"/>
    <property type="match status" value="1"/>
</dbReference>
<dbReference type="CDD" id="cd00009">
    <property type="entry name" value="AAA"/>
    <property type="match status" value="1"/>
</dbReference>
<dbReference type="InterPro" id="IPR032423">
    <property type="entry name" value="AAA_assoc_2"/>
</dbReference>
<organism evidence="6">
    <name type="scientific">hydrothermal vent metagenome</name>
    <dbReference type="NCBI Taxonomy" id="652676"/>
    <lineage>
        <taxon>unclassified sequences</taxon>
        <taxon>metagenomes</taxon>
        <taxon>ecological metagenomes</taxon>
    </lineage>
</organism>
<dbReference type="InterPro" id="IPR021886">
    <property type="entry name" value="MgsA_C"/>
</dbReference>
<evidence type="ECO:0000256" key="2">
    <source>
        <dbReference type="ARBA" id="ARBA00022705"/>
    </source>
</evidence>
<dbReference type="GO" id="GO:0000731">
    <property type="term" value="P:DNA synthesis involved in DNA repair"/>
    <property type="evidence" value="ECO:0007669"/>
    <property type="project" value="TreeGrafter"/>
</dbReference>
<evidence type="ECO:0000256" key="3">
    <source>
        <dbReference type="ARBA" id="ARBA00022741"/>
    </source>
</evidence>
<protein>
    <submittedName>
        <fullName evidence="6">Replication-associated recombination protein RarA</fullName>
    </submittedName>
</protein>
<dbReference type="InterPro" id="IPR003593">
    <property type="entry name" value="AAA+_ATPase"/>
</dbReference>
<evidence type="ECO:0000256" key="4">
    <source>
        <dbReference type="ARBA" id="ARBA00022840"/>
    </source>
</evidence>
<dbReference type="FunFam" id="3.40.50.300:FF:000137">
    <property type="entry name" value="Replication-associated recombination protein A"/>
    <property type="match status" value="1"/>
</dbReference>
<dbReference type="InterPro" id="IPR027417">
    <property type="entry name" value="P-loop_NTPase"/>
</dbReference>
<evidence type="ECO:0000259" key="5">
    <source>
        <dbReference type="SMART" id="SM00382"/>
    </source>
</evidence>
<keyword evidence="4" id="KW-0067">ATP-binding</keyword>
<dbReference type="GO" id="GO:0016887">
    <property type="term" value="F:ATP hydrolysis activity"/>
    <property type="evidence" value="ECO:0007669"/>
    <property type="project" value="InterPro"/>
</dbReference>
<feature type="domain" description="AAA+ ATPase" evidence="5">
    <location>
        <begin position="43"/>
        <end position="157"/>
    </location>
</feature>
<evidence type="ECO:0000256" key="1">
    <source>
        <dbReference type="ARBA" id="ARBA00008959"/>
    </source>
</evidence>
<dbReference type="EMBL" id="UOFA01000039">
    <property type="protein sequence ID" value="VAW43809.1"/>
    <property type="molecule type" value="Genomic_DNA"/>
</dbReference>
<keyword evidence="3" id="KW-0547">Nucleotide-binding</keyword>
<dbReference type="Pfam" id="PF00004">
    <property type="entry name" value="AAA"/>
    <property type="match status" value="1"/>
</dbReference>
<dbReference type="GO" id="GO:0005524">
    <property type="term" value="F:ATP binding"/>
    <property type="evidence" value="ECO:0007669"/>
    <property type="project" value="UniProtKB-KW"/>
</dbReference>
<keyword evidence="2" id="KW-0235">DNA replication</keyword>
<evidence type="ECO:0000313" key="6">
    <source>
        <dbReference type="EMBL" id="VAW43809.1"/>
    </source>
</evidence>
<reference evidence="6" key="1">
    <citation type="submission" date="2018-06" db="EMBL/GenBank/DDBJ databases">
        <authorList>
            <person name="Zhirakovskaya E."/>
        </authorList>
    </citation>
    <scope>NUCLEOTIDE SEQUENCE</scope>
</reference>
<name>A0A3B0W3E6_9ZZZZ</name>
<dbReference type="PANTHER" id="PTHR13779:SF7">
    <property type="entry name" value="ATPASE WRNIP1"/>
    <property type="match status" value="1"/>
</dbReference>
<accession>A0A3B0W3E6</accession>
<dbReference type="InterPro" id="IPR008921">
    <property type="entry name" value="DNA_pol3_clamp-load_cplx_C"/>
</dbReference>
<dbReference type="GO" id="GO:0008047">
    <property type="term" value="F:enzyme activator activity"/>
    <property type="evidence" value="ECO:0007669"/>
    <property type="project" value="TreeGrafter"/>
</dbReference>
<dbReference type="SUPFAM" id="SSF48019">
    <property type="entry name" value="post-AAA+ oligomerization domain-like"/>
    <property type="match status" value="1"/>
</dbReference>
<comment type="similarity">
    <text evidence="1">Belongs to the AAA ATPase family. RarA/MGS1/WRNIP1 subfamily.</text>
</comment>
<dbReference type="Gene3D" id="1.10.3710.10">
    <property type="entry name" value="DNA polymerase III clamp loader subunits, C-terminal domain"/>
    <property type="match status" value="1"/>
</dbReference>
<dbReference type="InterPro" id="IPR003959">
    <property type="entry name" value="ATPase_AAA_core"/>
</dbReference>
<dbReference type="Gene3D" id="1.10.8.60">
    <property type="match status" value="1"/>
</dbReference>
<dbReference type="GO" id="GO:0017116">
    <property type="term" value="F:single-stranded DNA helicase activity"/>
    <property type="evidence" value="ECO:0007669"/>
    <property type="project" value="TreeGrafter"/>
</dbReference>
<dbReference type="PANTHER" id="PTHR13779">
    <property type="entry name" value="WERNER HELICASE-INTERACTING PROTEIN 1 FAMILY MEMBER"/>
    <property type="match status" value="1"/>
</dbReference>
<dbReference type="SUPFAM" id="SSF52540">
    <property type="entry name" value="P-loop containing nucleoside triphosphate hydrolases"/>
    <property type="match status" value="1"/>
</dbReference>
<dbReference type="FunFam" id="1.20.272.10:FF:000001">
    <property type="entry name" value="Putative AAA family ATPase"/>
    <property type="match status" value="1"/>
</dbReference>
<sequence length="440" mass="48645">MTEKPHHQPLADLLRPKTLSAVVGQQHLVASGKPLDLMIVNQSLHSMVFWGPPGTGKTTLARILSHAMDAQLINLSAVLSGVKDIRAAIVQAEQVLPRSTILFVDEIHRFNKSQQDAFLPHLESGLITLIGATTENPSFALNNALLSRLKVYILKSLSDEDLQQLLQQSIYSLDSNIEINPQQRMTLIRAADGDGRKLLGLLEILLDYVTDGVVKDQDIDLVTTGQARRFDKSGDEFYEQISALHKCVRSSHPDAALYWLARMLDGGCDPYYLARRILRMASEDIGNADPRALSMCLDAWQSYERLGHPEGDLALAQAVAYLASCPKSNAVYSAFKQAQSDVHQYGSMPVPMHLRNAPTKLMKESGFGEGYQYDHDVAGGIAFGQTGFPQQMGEKTYYLPNNQDDAQGLEVKIAEKLKYIRSKRTAAQTGSNTQKPKRGQ</sequence>